<gene>
    <name evidence="1" type="ORF">LAZ67_1003276</name>
</gene>
<dbReference type="PANTHER" id="PTHR46060:SF1">
    <property type="entry name" value="MARINER MOS1 TRANSPOSASE-LIKE PROTEIN"/>
    <property type="match status" value="1"/>
</dbReference>
<dbReference type="EMBL" id="CP092863">
    <property type="protein sequence ID" value="UYV61061.1"/>
    <property type="molecule type" value="Genomic_DNA"/>
</dbReference>
<reference evidence="1 2" key="1">
    <citation type="submission" date="2022-01" db="EMBL/GenBank/DDBJ databases">
        <title>A chromosomal length assembly of Cordylochernes scorpioides.</title>
        <authorList>
            <person name="Zeh D."/>
            <person name="Zeh J."/>
        </authorList>
    </citation>
    <scope>NUCLEOTIDE SEQUENCE [LARGE SCALE GENOMIC DNA]</scope>
    <source>
        <strain evidence="1">IN4F17</strain>
        <tissue evidence="1">Whole Body</tissue>
    </source>
</reference>
<evidence type="ECO:0000313" key="2">
    <source>
        <dbReference type="Proteomes" id="UP001235939"/>
    </source>
</evidence>
<dbReference type="InterPro" id="IPR052709">
    <property type="entry name" value="Transposase-MT_Hybrid"/>
</dbReference>
<evidence type="ECO:0000313" key="1">
    <source>
        <dbReference type="EMBL" id="UYV61061.1"/>
    </source>
</evidence>
<protein>
    <recommendedName>
        <fullName evidence="3">Transposase</fullName>
    </recommendedName>
</protein>
<dbReference type="Gene3D" id="3.30.420.10">
    <property type="entry name" value="Ribonuclease H-like superfamily/Ribonuclease H"/>
    <property type="match status" value="1"/>
</dbReference>
<accession>A0ABY6JWR0</accession>
<dbReference type="Proteomes" id="UP001235939">
    <property type="component" value="Chromosome 01"/>
</dbReference>
<dbReference type="InterPro" id="IPR036397">
    <property type="entry name" value="RNaseH_sf"/>
</dbReference>
<name>A0ABY6JWR0_9ARAC</name>
<proteinExistence type="predicted"/>
<organism evidence="1 2">
    <name type="scientific">Cordylochernes scorpioides</name>
    <dbReference type="NCBI Taxonomy" id="51811"/>
    <lineage>
        <taxon>Eukaryota</taxon>
        <taxon>Metazoa</taxon>
        <taxon>Ecdysozoa</taxon>
        <taxon>Arthropoda</taxon>
        <taxon>Chelicerata</taxon>
        <taxon>Arachnida</taxon>
        <taxon>Pseudoscorpiones</taxon>
        <taxon>Cheliferoidea</taxon>
        <taxon>Chernetidae</taxon>
        <taxon>Cordylochernes</taxon>
    </lineage>
</organism>
<keyword evidence="2" id="KW-1185">Reference proteome</keyword>
<dbReference type="PANTHER" id="PTHR46060">
    <property type="entry name" value="MARINER MOS1 TRANSPOSASE-LIKE PROTEIN"/>
    <property type="match status" value="1"/>
</dbReference>
<sequence>METFEALHWTQQQKIDMDTEQQLYTPKIEDIAVIEITEIPPLPVPSPDEKGGGGAVTSSLKNWAQLALLIGWLFGQGLDDNALAILASAKSSIHRFFLSLDMRGEHAYMLNLAIRSKQLKTAVCCVIARPYTAARIVETLKNLHFEVLTHPSYSPDIAPLDFHLLGPLKKALRGCKFISDEVVKEAVHPGSQLN</sequence>
<evidence type="ECO:0008006" key="3">
    <source>
        <dbReference type="Google" id="ProtNLM"/>
    </source>
</evidence>